<sequence>MREGQPEKDRFARKIDRPAASAPPSTSAASRQAPSSNSEVAAPPSDPLTGVARSTSSPADSTAAGPGLVSASLHLPEDLLPGLPSAKSSTGTDQTAAPLKSTSLSRPRHSSRKVQRSGRVERSAAVASSPVDTSGKAIDHGHGGTSSVTPSPSSRPSENAENLPHHGEPDAPEQNTVVATGARVAGRAPSSTPPTTRRSDAKGEKHKRSSLRRYGEAGAERSGASRKKRGKTNPLDRTGADSATKLAHSLCQPSNGRLSAGANRLRGKSAASETAPRNSGIATPDTTVALYDQLAVAIKAEEIAVRSLEAESAGWDEPTAAVDAKALTSAVLSPLDTVLEARNVRRSAPGADGVTLQMLRNLATSEQRRLLDCYNNIWWSGQVPEAWRTAIVAPILKSNKPANELSSYRPVSLTSAACKVMEAIALARLEWVARACGFLADQQTGFRRRRCTADSIADVVSTLEDARASGDLAMLLLIDVKGAFDGLPHAVVQQALDLLGIGGNLRRFLSSFLNDRTLRVMSHAFPDVERRIQQALIAAGALIAIAMVAAVLLISRRRQPQRVEELCRTEDCHLHANLLLRTINASINPCDDLYGHVCSRWLPDSRYRDYVKSTLDELRFAWYKEFNISLYRGTLVLPVGMKARAMYDSCMGTESQYGESVAEFLEVLQQYGLRWPGPPLPNVNALGVLIALDVDLQAAFWFTVTTWKLGSTRVIALSRVPSISMLLQYHQSVMSSGKYAKYWRDFETVFLNDSMPPTSDVEIEKAAHIEADILKRLANASEAQPKFAAEFKVGTIDHYTEPLSSEEWIMQLNAKMHLGSAIASSDKMISGDIGYLKEIGRIFASYSNRELLTHLAWHVVQEYAAVSSYRFLHARFGSVEAIESHRHIFCGANVEVSYKALVLALHIVSKFQAEERDRVMEAFSSLKLTLFAELNTSSWIDIGSKELLGQKVSLLASRLWPLPNFLDKDTLEAIYFDFPDNEPSFGHYWVNTRRLLRKVRQRVPDYEHVLELPDNNSPEYFSFRYMLNSVGMALGGIARPLFYPRGTRAMLYGGIGFAMALQMVKMLDREGLRWQPRGGLGYSILSKSTMTTYHVKDTCLKKNGFPSIFPEIPALEVAYVAYEKENKPDRRIDRTLSEDKVFFLTLCYMTCTSRERRRLSWADCNKAVRGFRAFAKAFSCPKESAMQVQKRCSFFS</sequence>
<name>A0ACB8DCQ1_DERSI</name>
<reference evidence="1" key="1">
    <citation type="submission" date="2020-05" db="EMBL/GenBank/DDBJ databases">
        <title>Large-scale comparative analyses of tick genomes elucidate their genetic diversity and vector capacities.</title>
        <authorList>
            <person name="Jia N."/>
            <person name="Wang J."/>
            <person name="Shi W."/>
            <person name="Du L."/>
            <person name="Sun Y."/>
            <person name="Zhan W."/>
            <person name="Jiang J."/>
            <person name="Wang Q."/>
            <person name="Zhang B."/>
            <person name="Ji P."/>
            <person name="Sakyi L.B."/>
            <person name="Cui X."/>
            <person name="Yuan T."/>
            <person name="Jiang B."/>
            <person name="Yang W."/>
            <person name="Lam T.T.-Y."/>
            <person name="Chang Q."/>
            <person name="Ding S."/>
            <person name="Wang X."/>
            <person name="Zhu J."/>
            <person name="Ruan X."/>
            <person name="Zhao L."/>
            <person name="Wei J."/>
            <person name="Que T."/>
            <person name="Du C."/>
            <person name="Cheng J."/>
            <person name="Dai P."/>
            <person name="Han X."/>
            <person name="Huang E."/>
            <person name="Gao Y."/>
            <person name="Liu J."/>
            <person name="Shao H."/>
            <person name="Ye R."/>
            <person name="Li L."/>
            <person name="Wei W."/>
            <person name="Wang X."/>
            <person name="Wang C."/>
            <person name="Yang T."/>
            <person name="Huo Q."/>
            <person name="Li W."/>
            <person name="Guo W."/>
            <person name="Chen H."/>
            <person name="Zhou L."/>
            <person name="Ni X."/>
            <person name="Tian J."/>
            <person name="Zhou Y."/>
            <person name="Sheng Y."/>
            <person name="Liu T."/>
            <person name="Pan Y."/>
            <person name="Xia L."/>
            <person name="Li J."/>
            <person name="Zhao F."/>
            <person name="Cao W."/>
        </authorList>
    </citation>
    <scope>NUCLEOTIDE SEQUENCE</scope>
    <source>
        <strain evidence="1">Dsil-2018</strain>
    </source>
</reference>
<evidence type="ECO:0000313" key="1">
    <source>
        <dbReference type="EMBL" id="KAH7965788.1"/>
    </source>
</evidence>
<keyword evidence="2" id="KW-1185">Reference proteome</keyword>
<proteinExistence type="predicted"/>
<dbReference type="Proteomes" id="UP000821865">
    <property type="component" value="Chromosome 2"/>
</dbReference>
<protein>
    <submittedName>
        <fullName evidence="1">Uncharacterized protein</fullName>
    </submittedName>
</protein>
<evidence type="ECO:0000313" key="2">
    <source>
        <dbReference type="Proteomes" id="UP000821865"/>
    </source>
</evidence>
<comment type="caution">
    <text evidence="1">The sequence shown here is derived from an EMBL/GenBank/DDBJ whole genome shotgun (WGS) entry which is preliminary data.</text>
</comment>
<gene>
    <name evidence="1" type="ORF">HPB49_010973</name>
</gene>
<dbReference type="EMBL" id="CM023471">
    <property type="protein sequence ID" value="KAH7965788.1"/>
    <property type="molecule type" value="Genomic_DNA"/>
</dbReference>
<organism evidence="1 2">
    <name type="scientific">Dermacentor silvarum</name>
    <name type="common">Tick</name>
    <dbReference type="NCBI Taxonomy" id="543639"/>
    <lineage>
        <taxon>Eukaryota</taxon>
        <taxon>Metazoa</taxon>
        <taxon>Ecdysozoa</taxon>
        <taxon>Arthropoda</taxon>
        <taxon>Chelicerata</taxon>
        <taxon>Arachnida</taxon>
        <taxon>Acari</taxon>
        <taxon>Parasitiformes</taxon>
        <taxon>Ixodida</taxon>
        <taxon>Ixodoidea</taxon>
        <taxon>Ixodidae</taxon>
        <taxon>Rhipicephalinae</taxon>
        <taxon>Dermacentor</taxon>
    </lineage>
</organism>
<accession>A0ACB8DCQ1</accession>